<evidence type="ECO:0008006" key="3">
    <source>
        <dbReference type="Google" id="ProtNLM"/>
    </source>
</evidence>
<evidence type="ECO:0000313" key="1">
    <source>
        <dbReference type="EMBL" id="CUP29924.1"/>
    </source>
</evidence>
<reference evidence="1 2" key="1">
    <citation type="submission" date="2015-09" db="EMBL/GenBank/DDBJ databases">
        <authorList>
            <consortium name="Pathogen Informatics"/>
        </authorList>
    </citation>
    <scope>NUCLEOTIDE SEQUENCE [LARGE SCALE GENOMIC DNA]</scope>
    <source>
        <strain evidence="1 2">2789STDY5834942</strain>
    </source>
</reference>
<sequence length="183" mass="19721">MVVDKRPIAMGVGAIRIAEVGDGVPGTDFKDLPLPFKGSVAFNFSDPKEIKIETEGTDEPLYVEFTKDATDYIEFSIATPSNETIKELMGGTIDTGAEGEEKDVWQEATSIPSIEKTFQCETLPKKGKKVVYTIVNGKIAAKLSQAPGAEQAELLLVRVYKQSAISAAGVKGYAFSREVVEVA</sequence>
<dbReference type="RefSeq" id="WP_057281091.1">
    <property type="nucleotide sequence ID" value="NZ_CZBF01000001.1"/>
</dbReference>
<evidence type="ECO:0000313" key="2">
    <source>
        <dbReference type="Proteomes" id="UP000095788"/>
    </source>
</evidence>
<dbReference type="EMBL" id="CZBF01000001">
    <property type="protein sequence ID" value="CUP29924.1"/>
    <property type="molecule type" value="Genomic_DNA"/>
</dbReference>
<proteinExistence type="predicted"/>
<gene>
    <name evidence="1" type="ORF">ERS852554_00266</name>
</gene>
<name>A0A174M0C5_BACUN</name>
<dbReference type="AlphaFoldDB" id="A0A174M0C5"/>
<organism evidence="1 2">
    <name type="scientific">Bacteroides uniformis</name>
    <dbReference type="NCBI Taxonomy" id="820"/>
    <lineage>
        <taxon>Bacteria</taxon>
        <taxon>Pseudomonadati</taxon>
        <taxon>Bacteroidota</taxon>
        <taxon>Bacteroidia</taxon>
        <taxon>Bacteroidales</taxon>
        <taxon>Bacteroidaceae</taxon>
        <taxon>Bacteroides</taxon>
    </lineage>
</organism>
<dbReference type="Proteomes" id="UP000095788">
    <property type="component" value="Unassembled WGS sequence"/>
</dbReference>
<protein>
    <recommendedName>
        <fullName evidence="3">Phage tail protein</fullName>
    </recommendedName>
</protein>
<accession>A0A174M0C5</accession>